<dbReference type="Gene3D" id="1.20.120.810">
    <property type="entry name" value="Vinculin, Vh2 four-helix bundle"/>
    <property type="match status" value="2"/>
</dbReference>
<dbReference type="GO" id="GO:0007155">
    <property type="term" value="P:cell adhesion"/>
    <property type="evidence" value="ECO:0007669"/>
    <property type="project" value="UniProtKB-KW"/>
</dbReference>
<comment type="caution">
    <text evidence="14">The sequence shown here is derived from an EMBL/GenBank/DDBJ whole genome shotgun (WGS) entry which is preliminary data.</text>
</comment>
<evidence type="ECO:0000256" key="12">
    <source>
        <dbReference type="ARBA" id="ARBA00023203"/>
    </source>
</evidence>
<dbReference type="GO" id="GO:0005886">
    <property type="term" value="C:plasma membrane"/>
    <property type="evidence" value="ECO:0007669"/>
    <property type="project" value="UniProtKB-SubCell"/>
</dbReference>
<dbReference type="VEuPathDB" id="VectorBase:LDEU008737"/>
<keyword evidence="12" id="KW-0009">Actin-binding</keyword>
<keyword evidence="13" id="KW-0206">Cytoskeleton</keyword>
<dbReference type="SUPFAM" id="SSF47220">
    <property type="entry name" value="alpha-catenin/vinculin-like"/>
    <property type="match status" value="3"/>
</dbReference>
<keyword evidence="10" id="KW-0965">Cell junction</keyword>
<dbReference type="GO" id="GO:0051015">
    <property type="term" value="F:actin filament binding"/>
    <property type="evidence" value="ECO:0007669"/>
    <property type="project" value="InterPro"/>
</dbReference>
<dbReference type="GO" id="GO:0015629">
    <property type="term" value="C:actin cytoskeleton"/>
    <property type="evidence" value="ECO:0007669"/>
    <property type="project" value="InterPro"/>
</dbReference>
<accession>A0A443S727</accession>
<evidence type="ECO:0000256" key="5">
    <source>
        <dbReference type="ARBA" id="ARBA00014125"/>
    </source>
</evidence>
<sequence length="270" mass="30136">MKIYMQLLAQAKKVDKAGENRNYFAARMTNEINEIIRVLQLTTYDEGEWDADNLTCIKKAQNAINGNLQTAHDWIEDPMAVTGGIGEKSVRHILEYAQRIADRALPPDREAIHKCYGDINAMTNALCELRREGKGGTPQAQSLSRSIGQKLKDLNALISRAIANIERSGIQQPAHTIHGRVEQAIAWLSNPNFDDKGLGEQAINSIIEEGRRIANISPAAHRQDILNLCNDCESLNTQLQDLCRRGQGNNPQAHEIARTLSQKLDELKTH</sequence>
<dbReference type="Gene3D" id="1.20.120.230">
    <property type="entry name" value="Alpha-catenin/vinculin-like"/>
    <property type="match status" value="1"/>
</dbReference>
<keyword evidence="7" id="KW-0963">Cytoplasm</keyword>
<dbReference type="STRING" id="299467.A0A443S727"/>
<evidence type="ECO:0000256" key="4">
    <source>
        <dbReference type="ARBA" id="ARBA00008376"/>
    </source>
</evidence>
<dbReference type="InterPro" id="IPR006077">
    <property type="entry name" value="Vinculin/catenin"/>
</dbReference>
<dbReference type="Proteomes" id="UP000288716">
    <property type="component" value="Unassembled WGS sequence"/>
</dbReference>
<name>A0A443S727_9ACAR</name>
<protein>
    <recommendedName>
        <fullName evidence="5">Vinculin</fullName>
    </recommendedName>
</protein>
<evidence type="ECO:0000313" key="15">
    <source>
        <dbReference type="Proteomes" id="UP000288716"/>
    </source>
</evidence>
<evidence type="ECO:0000256" key="9">
    <source>
        <dbReference type="ARBA" id="ARBA00022889"/>
    </source>
</evidence>
<keyword evidence="9" id="KW-0130">Cell adhesion</keyword>
<proteinExistence type="inferred from homology"/>
<dbReference type="PANTHER" id="PTHR46180">
    <property type="entry name" value="VINCULIN"/>
    <property type="match status" value="1"/>
</dbReference>
<comment type="similarity">
    <text evidence="4">Belongs to the vinculin/alpha-catenin family.</text>
</comment>
<evidence type="ECO:0000256" key="6">
    <source>
        <dbReference type="ARBA" id="ARBA00022475"/>
    </source>
</evidence>
<evidence type="ECO:0000256" key="8">
    <source>
        <dbReference type="ARBA" id="ARBA00022737"/>
    </source>
</evidence>
<evidence type="ECO:0000256" key="13">
    <source>
        <dbReference type="ARBA" id="ARBA00023212"/>
    </source>
</evidence>
<keyword evidence="6" id="KW-1003">Cell membrane</keyword>
<evidence type="ECO:0000313" key="14">
    <source>
        <dbReference type="EMBL" id="RWS23303.1"/>
    </source>
</evidence>
<keyword evidence="11" id="KW-0472">Membrane</keyword>
<reference evidence="14 15" key="1">
    <citation type="journal article" date="2018" name="Gigascience">
        <title>Genomes of trombidid mites reveal novel predicted allergens and laterally-transferred genes associated with secondary metabolism.</title>
        <authorList>
            <person name="Dong X."/>
            <person name="Chaisiri K."/>
            <person name="Xia D."/>
            <person name="Armstrong S.D."/>
            <person name="Fang Y."/>
            <person name="Donnelly M.J."/>
            <person name="Kadowaki T."/>
            <person name="McGarry J.W."/>
            <person name="Darby A.C."/>
            <person name="Makepeace B.L."/>
        </authorList>
    </citation>
    <scope>NUCLEOTIDE SEQUENCE [LARGE SCALE GENOMIC DNA]</scope>
    <source>
        <strain evidence="14">UoL-UT</strain>
    </source>
</reference>
<comment type="subcellular location">
    <subcellularLocation>
        <location evidence="3">Cell junction</location>
        <location evidence="3">Adherens junction</location>
    </subcellularLocation>
    <subcellularLocation>
        <location evidence="2">Cell membrane</location>
        <topology evidence="2">Peripheral membrane protein</topology>
        <orientation evidence="2">Cytoplasmic side</orientation>
    </subcellularLocation>
    <subcellularLocation>
        <location evidence="1">Cytoplasm</location>
        <location evidence="1">Cytoskeleton</location>
    </subcellularLocation>
</comment>
<dbReference type="GO" id="GO:0005198">
    <property type="term" value="F:structural molecule activity"/>
    <property type="evidence" value="ECO:0007669"/>
    <property type="project" value="InterPro"/>
</dbReference>
<keyword evidence="15" id="KW-1185">Reference proteome</keyword>
<dbReference type="PROSITE" id="PS00664">
    <property type="entry name" value="VINCULIN_2"/>
    <property type="match status" value="1"/>
</dbReference>
<evidence type="ECO:0000256" key="7">
    <source>
        <dbReference type="ARBA" id="ARBA00022490"/>
    </source>
</evidence>
<evidence type="ECO:0000256" key="1">
    <source>
        <dbReference type="ARBA" id="ARBA00004245"/>
    </source>
</evidence>
<evidence type="ECO:0000256" key="3">
    <source>
        <dbReference type="ARBA" id="ARBA00004536"/>
    </source>
</evidence>
<gene>
    <name evidence="14" type="ORF">B4U80_11295</name>
</gene>
<dbReference type="InterPro" id="IPR036723">
    <property type="entry name" value="Alpha-catenin/vinculin-like_sf"/>
</dbReference>
<dbReference type="EMBL" id="NCKV01006724">
    <property type="protein sequence ID" value="RWS23303.1"/>
    <property type="molecule type" value="Genomic_DNA"/>
</dbReference>
<dbReference type="OrthoDB" id="29742at2759"/>
<evidence type="ECO:0000256" key="10">
    <source>
        <dbReference type="ARBA" id="ARBA00022949"/>
    </source>
</evidence>
<dbReference type="InterPro" id="IPR000633">
    <property type="entry name" value="Vinculin_CS"/>
</dbReference>
<dbReference type="InterPro" id="IPR017997">
    <property type="entry name" value="Vinculin"/>
</dbReference>
<dbReference type="Pfam" id="PF01044">
    <property type="entry name" value="Vinculin"/>
    <property type="match status" value="1"/>
</dbReference>
<evidence type="ECO:0000256" key="11">
    <source>
        <dbReference type="ARBA" id="ARBA00023136"/>
    </source>
</evidence>
<organism evidence="14 15">
    <name type="scientific">Leptotrombidium deliense</name>
    <dbReference type="NCBI Taxonomy" id="299467"/>
    <lineage>
        <taxon>Eukaryota</taxon>
        <taxon>Metazoa</taxon>
        <taxon>Ecdysozoa</taxon>
        <taxon>Arthropoda</taxon>
        <taxon>Chelicerata</taxon>
        <taxon>Arachnida</taxon>
        <taxon>Acari</taxon>
        <taxon>Acariformes</taxon>
        <taxon>Trombidiformes</taxon>
        <taxon>Prostigmata</taxon>
        <taxon>Anystina</taxon>
        <taxon>Parasitengona</taxon>
        <taxon>Trombiculoidea</taxon>
        <taxon>Trombiculidae</taxon>
        <taxon>Leptotrombidium</taxon>
    </lineage>
</organism>
<dbReference type="AlphaFoldDB" id="A0A443S727"/>
<evidence type="ECO:0000256" key="2">
    <source>
        <dbReference type="ARBA" id="ARBA00004413"/>
    </source>
</evidence>
<dbReference type="GO" id="GO:0005912">
    <property type="term" value="C:adherens junction"/>
    <property type="evidence" value="ECO:0007669"/>
    <property type="project" value="UniProtKB-SubCell"/>
</dbReference>
<keyword evidence="8" id="KW-0677">Repeat</keyword>